<feature type="compositionally biased region" description="Basic and acidic residues" evidence="1">
    <location>
        <begin position="160"/>
        <end position="203"/>
    </location>
</feature>
<feature type="region of interest" description="Disordered" evidence="1">
    <location>
        <begin position="160"/>
        <end position="323"/>
    </location>
</feature>
<dbReference type="RefSeq" id="XP_013429685.1">
    <property type="nucleotide sequence ID" value="XM_013574231.1"/>
</dbReference>
<protein>
    <submittedName>
        <fullName evidence="2">Uncharacterized protein</fullName>
    </submittedName>
</protein>
<sequence>MFIIRRSAYFVDSSSQVASAYPIHLASRSFSCTGYTSHRGGPQRTPQQKEESNRANQRLWRAKNKDHIKEKNRKHYEARKAALLQSGDAERTKNSNARKKYNRRYYQQTYAAVSHYQKQILNKTGTLEAISKWEAKRRLIAERKVERERQRAEVIVEGERRHDASKAETERRRAEVKAVREQEVERQRQRTQEKAMLEKERATRRAAKKAGSERRRAEGQAERQGQLTQEKAMLAKEQAKRRAAKADARLEATHDSLRRRAERAESARRRAAEKSEREQRREQRAERERHLEHQKAIRAHQRATSRAAAAKDRREAAREKAAEYRRDADFRKAVVAGEQQRRTRPDYAHRQDMRTWLLRCAQRDQFSWKTHVPVVYEDKTVKTCTACGKTRLAGSRLWWKSLVNPDTRAMPRGFEDYEFGKGKHLKP</sequence>
<keyword evidence="3" id="KW-1185">Reference proteome</keyword>
<gene>
    <name evidence="2" type="ORF">M436DRAFT_61805</name>
</gene>
<feature type="region of interest" description="Disordered" evidence="1">
    <location>
        <begin position="35"/>
        <end position="57"/>
    </location>
</feature>
<dbReference type="AlphaFoldDB" id="A0A074XLF6"/>
<feature type="compositionally biased region" description="Basic and acidic residues" evidence="1">
    <location>
        <begin position="233"/>
        <end position="295"/>
    </location>
</feature>
<dbReference type="EMBL" id="KL584705">
    <property type="protein sequence ID" value="KEQ75396.1"/>
    <property type="molecule type" value="Genomic_DNA"/>
</dbReference>
<evidence type="ECO:0000256" key="1">
    <source>
        <dbReference type="SAM" id="MobiDB-lite"/>
    </source>
</evidence>
<dbReference type="GeneID" id="25413272"/>
<reference evidence="2 3" key="1">
    <citation type="journal article" date="2014" name="BMC Genomics">
        <title>Genome sequencing of four Aureobasidium pullulans varieties: biotechnological potential, stress tolerance, and description of new species.</title>
        <authorList>
            <person name="Gostin Ar C."/>
            <person name="Ohm R.A."/>
            <person name="Kogej T."/>
            <person name="Sonjak S."/>
            <person name="Turk M."/>
            <person name="Zajc J."/>
            <person name="Zalar P."/>
            <person name="Grube M."/>
            <person name="Sun H."/>
            <person name="Han J."/>
            <person name="Sharma A."/>
            <person name="Chiniquy J."/>
            <person name="Ngan C.Y."/>
            <person name="Lipzen A."/>
            <person name="Barry K."/>
            <person name="Grigoriev I.V."/>
            <person name="Gunde-Cimerman N."/>
        </authorList>
    </citation>
    <scope>NUCLEOTIDE SEQUENCE [LARGE SCALE GENOMIC DNA]</scope>
    <source>
        <strain evidence="2 3">CBS 147.97</strain>
    </source>
</reference>
<dbReference type="HOGENOM" id="CLU_642468_0_0_1"/>
<dbReference type="Proteomes" id="UP000027730">
    <property type="component" value="Unassembled WGS sequence"/>
</dbReference>
<organism evidence="2 3">
    <name type="scientific">Aureobasidium namibiae CBS 147.97</name>
    <dbReference type="NCBI Taxonomy" id="1043004"/>
    <lineage>
        <taxon>Eukaryota</taxon>
        <taxon>Fungi</taxon>
        <taxon>Dikarya</taxon>
        <taxon>Ascomycota</taxon>
        <taxon>Pezizomycotina</taxon>
        <taxon>Dothideomycetes</taxon>
        <taxon>Dothideomycetidae</taxon>
        <taxon>Dothideales</taxon>
        <taxon>Saccotheciaceae</taxon>
        <taxon>Aureobasidium</taxon>
    </lineage>
</organism>
<name>A0A074XLF6_9PEZI</name>
<evidence type="ECO:0000313" key="2">
    <source>
        <dbReference type="EMBL" id="KEQ75396.1"/>
    </source>
</evidence>
<evidence type="ECO:0000313" key="3">
    <source>
        <dbReference type="Proteomes" id="UP000027730"/>
    </source>
</evidence>
<feature type="compositionally biased region" description="Basic and acidic residues" evidence="1">
    <location>
        <begin position="210"/>
        <end position="221"/>
    </location>
</feature>
<feature type="compositionally biased region" description="Basic and acidic residues" evidence="1">
    <location>
        <begin position="309"/>
        <end position="323"/>
    </location>
</feature>
<proteinExistence type="predicted"/>
<accession>A0A074XLF6</accession>